<dbReference type="eggNOG" id="COG1695">
    <property type="taxonomic scope" value="Bacteria"/>
</dbReference>
<accession>U2EAH5</accession>
<dbReference type="InterPro" id="IPR052509">
    <property type="entry name" value="Metal_resp_DNA-bind_regulator"/>
</dbReference>
<dbReference type="InterPro" id="IPR036388">
    <property type="entry name" value="WH-like_DNA-bd_sf"/>
</dbReference>
<dbReference type="PANTHER" id="PTHR33169">
    <property type="entry name" value="PADR-FAMILY TRANSCRIPTIONAL REGULATOR"/>
    <property type="match status" value="1"/>
</dbReference>
<organism evidence="2 3">
    <name type="scientific">Haloplasma contractile SSD-17B</name>
    <dbReference type="NCBI Taxonomy" id="1033810"/>
    <lineage>
        <taxon>Bacteria</taxon>
        <taxon>Bacillati</taxon>
        <taxon>Mycoplasmatota</taxon>
        <taxon>Mollicutes</taxon>
        <taxon>Haloplasmatales</taxon>
        <taxon>Haloplasmataceae</taxon>
        <taxon>Haloplasma</taxon>
    </lineage>
</organism>
<keyword evidence="3" id="KW-1185">Reference proteome</keyword>
<dbReference type="PANTHER" id="PTHR33169:SF24">
    <property type="entry name" value="TRANSCRIPTIONAL REGULATOR, PADR FAMILY"/>
    <property type="match status" value="1"/>
</dbReference>
<evidence type="ECO:0000313" key="3">
    <source>
        <dbReference type="Proteomes" id="UP000005707"/>
    </source>
</evidence>
<reference evidence="2 3" key="2">
    <citation type="journal article" date="2013" name="PLoS ONE">
        <title>INDIGO - INtegrated Data Warehouse of MIcrobial GenOmes with Examples from the Red Sea Extremophiles.</title>
        <authorList>
            <person name="Alam I."/>
            <person name="Antunes A."/>
            <person name="Kamau A.A."/>
            <person name="Ba Alawi W."/>
            <person name="Kalkatawi M."/>
            <person name="Stingl U."/>
            <person name="Bajic V.B."/>
        </authorList>
    </citation>
    <scope>NUCLEOTIDE SEQUENCE [LARGE SCALE GENOMIC DNA]</scope>
    <source>
        <strain evidence="2 3">SSD-17B</strain>
    </source>
</reference>
<name>U2EAH5_9MOLU</name>
<dbReference type="Proteomes" id="UP000005707">
    <property type="component" value="Unassembled WGS sequence"/>
</dbReference>
<protein>
    <submittedName>
        <fullName evidence="2">Transcriptional regulator PadR family protein</fullName>
    </submittedName>
</protein>
<dbReference type="InterPro" id="IPR036390">
    <property type="entry name" value="WH_DNA-bd_sf"/>
</dbReference>
<dbReference type="Pfam" id="PF03551">
    <property type="entry name" value="PadR"/>
    <property type="match status" value="1"/>
</dbReference>
<dbReference type="AlphaFoldDB" id="U2EAH5"/>
<dbReference type="OrthoDB" id="9808017at2"/>
<proteinExistence type="predicted"/>
<feature type="domain" description="Transcription regulator PadR N-terminal" evidence="1">
    <location>
        <begin position="14"/>
        <end position="83"/>
    </location>
</feature>
<dbReference type="InterPro" id="IPR005149">
    <property type="entry name" value="Tscrpt_reg_PadR_N"/>
</dbReference>
<evidence type="ECO:0000313" key="2">
    <source>
        <dbReference type="EMBL" id="ERJ11831.1"/>
    </source>
</evidence>
<dbReference type="EMBL" id="AFNU02000007">
    <property type="protein sequence ID" value="ERJ11831.1"/>
    <property type="molecule type" value="Genomic_DNA"/>
</dbReference>
<dbReference type="InParanoid" id="U2EAH5"/>
<sequence>MNTQFKKGVLEMIVLHVVAKKDIYGYELVQKVNEVIEVKEGTIYPLLKRLTNENYFDTYYEKSSEGPRRKYYRLTSLGKEHYRALLNEWKVFSKNIDRYIGG</sequence>
<dbReference type="Gene3D" id="1.10.10.10">
    <property type="entry name" value="Winged helix-like DNA-binding domain superfamily/Winged helix DNA-binding domain"/>
    <property type="match status" value="1"/>
</dbReference>
<dbReference type="FunCoup" id="U2EAH5">
    <property type="interactions" value="1"/>
</dbReference>
<evidence type="ECO:0000259" key="1">
    <source>
        <dbReference type="Pfam" id="PF03551"/>
    </source>
</evidence>
<dbReference type="SUPFAM" id="SSF46785">
    <property type="entry name" value="Winged helix' DNA-binding domain"/>
    <property type="match status" value="1"/>
</dbReference>
<gene>
    <name evidence="2" type="ORF">HLPCO_002070</name>
</gene>
<comment type="caution">
    <text evidence="2">The sequence shown here is derived from an EMBL/GenBank/DDBJ whole genome shotgun (WGS) entry which is preliminary data.</text>
</comment>
<dbReference type="STRING" id="1033810.HLPCO_002070"/>
<reference evidence="2 3" key="1">
    <citation type="journal article" date="2011" name="J. Bacteriol.">
        <title>Genome sequence of Haloplasma contractile, an unusual contractile bacterium from a deep-sea anoxic brine lake.</title>
        <authorList>
            <person name="Antunes A."/>
            <person name="Alam I."/>
            <person name="El Dorry H."/>
            <person name="Siam R."/>
            <person name="Robertson A."/>
            <person name="Bajic V.B."/>
            <person name="Stingl U."/>
        </authorList>
    </citation>
    <scope>NUCLEOTIDE SEQUENCE [LARGE SCALE GENOMIC DNA]</scope>
    <source>
        <strain evidence="2 3">SSD-17B</strain>
    </source>
</reference>